<name>A0A5M6IQ78_9PROT</name>
<dbReference type="Gene3D" id="3.30.70.270">
    <property type="match status" value="1"/>
</dbReference>
<protein>
    <submittedName>
        <fullName evidence="4">EAL domain-containing protein</fullName>
    </submittedName>
</protein>
<accession>A0A5M6IQ78</accession>
<dbReference type="PANTHER" id="PTHR44757:SF2">
    <property type="entry name" value="BIOFILM ARCHITECTURE MAINTENANCE PROTEIN MBAA"/>
    <property type="match status" value="1"/>
</dbReference>
<feature type="domain" description="EAL" evidence="2">
    <location>
        <begin position="458"/>
        <end position="712"/>
    </location>
</feature>
<evidence type="ECO:0000313" key="4">
    <source>
        <dbReference type="EMBL" id="KAA5610430.1"/>
    </source>
</evidence>
<dbReference type="SMART" id="SM00267">
    <property type="entry name" value="GGDEF"/>
    <property type="match status" value="1"/>
</dbReference>
<dbReference type="CDD" id="cd01949">
    <property type="entry name" value="GGDEF"/>
    <property type="match status" value="1"/>
</dbReference>
<dbReference type="NCBIfam" id="TIGR00254">
    <property type="entry name" value="GGDEF"/>
    <property type="match status" value="1"/>
</dbReference>
<dbReference type="PANTHER" id="PTHR44757">
    <property type="entry name" value="DIGUANYLATE CYCLASE DGCP"/>
    <property type="match status" value="1"/>
</dbReference>
<dbReference type="InterPro" id="IPR052155">
    <property type="entry name" value="Biofilm_reg_signaling"/>
</dbReference>
<dbReference type="OrthoDB" id="9793210at2"/>
<organism evidence="4 5">
    <name type="scientific">Rhodovastum atsumiense</name>
    <dbReference type="NCBI Taxonomy" id="504468"/>
    <lineage>
        <taxon>Bacteria</taxon>
        <taxon>Pseudomonadati</taxon>
        <taxon>Pseudomonadota</taxon>
        <taxon>Alphaproteobacteria</taxon>
        <taxon>Acetobacterales</taxon>
        <taxon>Acetobacteraceae</taxon>
        <taxon>Rhodovastum</taxon>
    </lineage>
</organism>
<dbReference type="Pfam" id="PF00563">
    <property type="entry name" value="EAL"/>
    <property type="match status" value="1"/>
</dbReference>
<evidence type="ECO:0000256" key="1">
    <source>
        <dbReference type="SAM" id="Coils"/>
    </source>
</evidence>
<keyword evidence="1" id="KW-0175">Coiled coil</keyword>
<reference evidence="4 5" key="1">
    <citation type="submission" date="2019-09" db="EMBL/GenBank/DDBJ databases">
        <title>Genome sequence of Rhodovastum atsumiense, a diverse member of the Acetobacteraceae family of non-sulfur purple photosynthetic bacteria.</title>
        <authorList>
            <person name="Meyer T."/>
            <person name="Kyndt J."/>
        </authorList>
    </citation>
    <scope>NUCLEOTIDE SEQUENCE [LARGE SCALE GENOMIC DNA]</scope>
    <source>
        <strain evidence="4 5">DSM 21279</strain>
    </source>
</reference>
<dbReference type="Pfam" id="PF00990">
    <property type="entry name" value="GGDEF"/>
    <property type="match status" value="1"/>
</dbReference>
<sequence length="716" mass="78346">MQAGLLLTALEALLRIEPGSDPFPGVLAALSAVFGFSEAIALGEGNDGRLDCIAAMPASLADLPWRNGRLFARVMDGRISVTFENAKLEEWRDLPPGRLSAAQSALYLPMRMRDRRGLLIMLRPLDAPGFSRDDVVLARKFALLASHALAARHANQSEAESRRLQRLTEQLRTSEQAAQRNANLLQEIVNLLPLSLTVKDAAGRLVLVNDAAAAAPAPAAAASRQEADIIAAGQQVTEEETSAGPEGERTFLTSRKPVRILEESLLLTASLDITERKHFERELAHRAYFDTLTGLPNRTLLQERVDAALRHRLPAQGCAMAFIDLDNFKHINDFFSHAVGDGLLVAVARRVGGLIRASDTLARISGDEFVLLLDPLPEPEQLYAAIDRILDSLKQPFAVEGFEILTSASVGVSLFPEHGRDYEALRRNADGAMYRAKMGRRGRAVYFDAGMGKAVTARMELEQELRLAVRDRHFRFAFQPKVELRSGRVIGFEALVRWVNGGGPIMAPSGFIDLAMELGIGDEITHFALQDTVAALERIDRRFGADTTISINVSARQANDPGFMRGFVAAIAATGRAQRLMLELTEDAFITAGQFQAQVLPLLREAGVRVSIDDFGTGYSSLGTLADITVDEVKVDRSFIRRIQDRPRSQGVLKAIGALGRALGTVVVAEGVETEEEARYLLQATDIDVAQGYLFGRPAFVEQLVRMPGRAFPRLR</sequence>
<dbReference type="SUPFAM" id="SSF55073">
    <property type="entry name" value="Nucleotide cyclase"/>
    <property type="match status" value="1"/>
</dbReference>
<proteinExistence type="predicted"/>
<dbReference type="PROSITE" id="PS50883">
    <property type="entry name" value="EAL"/>
    <property type="match status" value="1"/>
</dbReference>
<dbReference type="SUPFAM" id="SSF141868">
    <property type="entry name" value="EAL domain-like"/>
    <property type="match status" value="1"/>
</dbReference>
<dbReference type="InterPro" id="IPR001633">
    <property type="entry name" value="EAL_dom"/>
</dbReference>
<comment type="caution">
    <text evidence="4">The sequence shown here is derived from an EMBL/GenBank/DDBJ whole genome shotgun (WGS) entry which is preliminary data.</text>
</comment>
<dbReference type="EMBL" id="VWPK01000033">
    <property type="protein sequence ID" value="KAA5610430.1"/>
    <property type="molecule type" value="Genomic_DNA"/>
</dbReference>
<dbReference type="Proteomes" id="UP000325255">
    <property type="component" value="Unassembled WGS sequence"/>
</dbReference>
<dbReference type="PROSITE" id="PS50887">
    <property type="entry name" value="GGDEF"/>
    <property type="match status" value="1"/>
</dbReference>
<dbReference type="CDD" id="cd01948">
    <property type="entry name" value="EAL"/>
    <property type="match status" value="1"/>
</dbReference>
<dbReference type="Gene3D" id="3.20.20.450">
    <property type="entry name" value="EAL domain"/>
    <property type="match status" value="1"/>
</dbReference>
<gene>
    <name evidence="4" type="ORF">F1189_19525</name>
</gene>
<dbReference type="AlphaFoldDB" id="A0A5M6IQ78"/>
<evidence type="ECO:0000313" key="5">
    <source>
        <dbReference type="Proteomes" id="UP000325255"/>
    </source>
</evidence>
<dbReference type="InterPro" id="IPR029787">
    <property type="entry name" value="Nucleotide_cyclase"/>
</dbReference>
<dbReference type="InterPro" id="IPR043128">
    <property type="entry name" value="Rev_trsase/Diguanyl_cyclase"/>
</dbReference>
<evidence type="ECO:0000259" key="3">
    <source>
        <dbReference type="PROSITE" id="PS50887"/>
    </source>
</evidence>
<feature type="coiled-coil region" evidence="1">
    <location>
        <begin position="150"/>
        <end position="177"/>
    </location>
</feature>
<dbReference type="InterPro" id="IPR000160">
    <property type="entry name" value="GGDEF_dom"/>
</dbReference>
<dbReference type="SUPFAM" id="SSF55781">
    <property type="entry name" value="GAF domain-like"/>
    <property type="match status" value="1"/>
</dbReference>
<dbReference type="InterPro" id="IPR035919">
    <property type="entry name" value="EAL_sf"/>
</dbReference>
<dbReference type="SMART" id="SM00052">
    <property type="entry name" value="EAL"/>
    <property type="match status" value="1"/>
</dbReference>
<evidence type="ECO:0000259" key="2">
    <source>
        <dbReference type="PROSITE" id="PS50883"/>
    </source>
</evidence>
<keyword evidence="5" id="KW-1185">Reference proteome</keyword>
<feature type="domain" description="GGDEF" evidence="3">
    <location>
        <begin position="316"/>
        <end position="449"/>
    </location>
</feature>